<sequence>MKKLRSILFLLSVIFSSCDDDYAPIGVEQKVDIPHAIVSVEQNRSASQADIILKIPQTETETFHLEMSNSKGAKIPLVSGTNEVTGKFNLRNFTTTGLVAGETYKLQLTYTDSQGNPIVTSRSFVSKVAANWKRLPHIPVASGDFTGAAVLSPLYNSQLAVFRYQDAENWNILKFINGQWESSETQKPTPRHNAIAFPLSQVGGRELVFMGFGYIDDDKLPGKKAYLNDFWWTMSFYYIGQHSGVVFPLYEGIDRDVKFFLTFDKAYLLKENSNGSMWSLDISWDQKICAPLPEKTGKIAAFTIGDNGYVVNQLPGTAPHLYAYSPEKDTWVRKADFPGKMRDLGIGFSAKGKGYFGLGIDNEGNGLRDLWEYNAEKNTWVMHSEYPGQGNRLLVSFSAGNKAYLGWGYESRQIDGTAAKQIVGCTDFWEFNP</sequence>
<gene>
    <name evidence="1" type="ORF">DYBT9623_03163</name>
</gene>
<protein>
    <submittedName>
        <fullName evidence="1">Uncharacterized protein</fullName>
    </submittedName>
</protein>
<dbReference type="EMBL" id="CAJRAU010000004">
    <property type="protein sequence ID" value="CAG5070617.1"/>
    <property type="molecule type" value="Genomic_DNA"/>
</dbReference>
<keyword evidence="2" id="KW-1185">Reference proteome</keyword>
<dbReference type="Gene3D" id="2.120.10.80">
    <property type="entry name" value="Kelch-type beta propeller"/>
    <property type="match status" value="1"/>
</dbReference>
<evidence type="ECO:0000313" key="2">
    <source>
        <dbReference type="Proteomes" id="UP000679725"/>
    </source>
</evidence>
<accession>A0ABM8USF6</accession>
<reference evidence="1 2" key="1">
    <citation type="submission" date="2021-04" db="EMBL/GenBank/DDBJ databases">
        <authorList>
            <person name="Rodrigo-Torres L."/>
            <person name="Arahal R. D."/>
            <person name="Lucena T."/>
        </authorList>
    </citation>
    <scope>NUCLEOTIDE SEQUENCE [LARGE SCALE GENOMIC DNA]</scope>
    <source>
        <strain evidence="1 2">CECT 9623</strain>
    </source>
</reference>
<proteinExistence type="predicted"/>
<dbReference type="InterPro" id="IPR015915">
    <property type="entry name" value="Kelch-typ_b-propeller"/>
</dbReference>
<comment type="caution">
    <text evidence="1">The sequence shown here is derived from an EMBL/GenBank/DDBJ whole genome shotgun (WGS) entry which is preliminary data.</text>
</comment>
<evidence type="ECO:0000313" key="1">
    <source>
        <dbReference type="EMBL" id="CAG5070617.1"/>
    </source>
</evidence>
<dbReference type="PROSITE" id="PS51257">
    <property type="entry name" value="PROKAR_LIPOPROTEIN"/>
    <property type="match status" value="1"/>
</dbReference>
<name>A0ABM8USF6_9BACT</name>
<organism evidence="1 2">
    <name type="scientific">Dyadobacter linearis</name>
    <dbReference type="NCBI Taxonomy" id="2823330"/>
    <lineage>
        <taxon>Bacteria</taxon>
        <taxon>Pseudomonadati</taxon>
        <taxon>Bacteroidota</taxon>
        <taxon>Cytophagia</taxon>
        <taxon>Cytophagales</taxon>
        <taxon>Spirosomataceae</taxon>
        <taxon>Dyadobacter</taxon>
    </lineage>
</organism>
<dbReference type="RefSeq" id="WP_215234489.1">
    <property type="nucleotide sequence ID" value="NZ_CAJRAU010000004.1"/>
</dbReference>
<dbReference type="Proteomes" id="UP000679725">
    <property type="component" value="Unassembled WGS sequence"/>
</dbReference>
<dbReference type="SUPFAM" id="SSF117281">
    <property type="entry name" value="Kelch motif"/>
    <property type="match status" value="1"/>
</dbReference>